<evidence type="ECO:0000313" key="3">
    <source>
        <dbReference type="EMBL" id="TDX01887.1"/>
    </source>
</evidence>
<proteinExistence type="predicted"/>
<dbReference type="CDD" id="cd03468">
    <property type="entry name" value="PolY_like"/>
    <property type="match status" value="1"/>
</dbReference>
<dbReference type="EMBL" id="SODV01000001">
    <property type="protein sequence ID" value="TDX01887.1"/>
    <property type="molecule type" value="Genomic_DNA"/>
</dbReference>
<dbReference type="PANTHER" id="PTHR35369:SF2">
    <property type="entry name" value="BLR3025 PROTEIN"/>
    <property type="match status" value="1"/>
</dbReference>
<dbReference type="Proteomes" id="UP000294498">
    <property type="component" value="Unassembled WGS sequence"/>
</dbReference>
<dbReference type="RefSeq" id="WP_133994524.1">
    <property type="nucleotide sequence ID" value="NZ_SODV01000001.1"/>
</dbReference>
<reference evidence="3 4" key="1">
    <citation type="submission" date="2019-03" db="EMBL/GenBank/DDBJ databases">
        <title>Genomic Encyclopedia of Type Strains, Phase IV (KMG-IV): sequencing the most valuable type-strain genomes for metagenomic binning, comparative biology and taxonomic classification.</title>
        <authorList>
            <person name="Goeker M."/>
        </authorList>
    </citation>
    <scope>NUCLEOTIDE SEQUENCE [LARGE SCALE GENOMIC DNA]</scope>
    <source>
        <strain evidence="3 4">DSM 100059</strain>
    </source>
</reference>
<dbReference type="Pfam" id="PF00817">
    <property type="entry name" value="IMS"/>
    <property type="match status" value="1"/>
</dbReference>
<name>A0A4R8DWS5_9BACT</name>
<protein>
    <submittedName>
        <fullName evidence="3">Protein ImuB</fullName>
    </submittedName>
</protein>
<evidence type="ECO:0000256" key="1">
    <source>
        <dbReference type="ARBA" id="ARBA00022763"/>
    </source>
</evidence>
<dbReference type="GO" id="GO:0006281">
    <property type="term" value="P:DNA repair"/>
    <property type="evidence" value="ECO:0007669"/>
    <property type="project" value="InterPro"/>
</dbReference>
<dbReference type="AlphaFoldDB" id="A0A4R8DWS5"/>
<feature type="domain" description="UmuC" evidence="2">
    <location>
        <begin position="1"/>
        <end position="72"/>
    </location>
</feature>
<gene>
    <name evidence="3" type="ORF">EDB95_2931</name>
</gene>
<dbReference type="SUPFAM" id="SSF56672">
    <property type="entry name" value="DNA/RNA polymerases"/>
    <property type="match status" value="1"/>
</dbReference>
<evidence type="ECO:0000259" key="2">
    <source>
        <dbReference type="PROSITE" id="PS50173"/>
    </source>
</evidence>
<dbReference type="InterPro" id="IPR043502">
    <property type="entry name" value="DNA/RNA_pol_sf"/>
</dbReference>
<dbReference type="OrthoDB" id="625722at2"/>
<dbReference type="PANTHER" id="PTHR35369">
    <property type="entry name" value="BLR3025 PROTEIN-RELATED"/>
    <property type="match status" value="1"/>
</dbReference>
<accession>A0A4R8DWS5</accession>
<evidence type="ECO:0000313" key="4">
    <source>
        <dbReference type="Proteomes" id="UP000294498"/>
    </source>
</evidence>
<keyword evidence="1" id="KW-0227">DNA damage</keyword>
<sequence length="499" mass="55831">MGARFVSLWFRHLTTDWFALRQPHLKDIPFVLAVPDHGRKVITAANAMAEAEGIDRGMVAADARILVPDIHILDDKPGLPASLLRALALWCIRYTPVTAVDLPDGLFFDVSGCAHLWGGERPYLKQLVTTLRSKGYDVRGAMADTLGAAWAIARYGRQTPIIGPGEHAGALLNLPPAALRLAPDVLARLDKLGFRQVGQILGTPRQALRRRFGKDLLLRIDQALGQEEEFLIPVQPVEAFTERLPCLEPISTAGGIAIALNRLLEALCKRLQQEGRGLRTAVFKGYRVDGKLQQISIGTNRASHNPAHLFRLFEEKIPTIEPDLGIELFQLDAPKVEELKEGQVSLWKGPCGLEDTGLSELLDRITNKTGEGVLHRYLPAEHYPPERAIQTAPLDAKPAGPWPEDRPRPIHLLPRPEPVEVTAPIPDYPPMLFRHQGKLHKILRADGPERIENEWWIEGARHRDYYVVEDEEGGRFWLFRSGHYTGPSTSQWYLHGFFA</sequence>
<dbReference type="InterPro" id="IPR050356">
    <property type="entry name" value="SulA_CellDiv_inhibitor"/>
</dbReference>
<dbReference type="Gene3D" id="3.40.1170.60">
    <property type="match status" value="1"/>
</dbReference>
<organism evidence="3 4">
    <name type="scientific">Dinghuibacter silviterrae</name>
    <dbReference type="NCBI Taxonomy" id="1539049"/>
    <lineage>
        <taxon>Bacteria</taxon>
        <taxon>Pseudomonadati</taxon>
        <taxon>Bacteroidota</taxon>
        <taxon>Chitinophagia</taxon>
        <taxon>Chitinophagales</taxon>
        <taxon>Chitinophagaceae</taxon>
        <taxon>Dinghuibacter</taxon>
    </lineage>
</organism>
<keyword evidence="4" id="KW-1185">Reference proteome</keyword>
<dbReference type="InterPro" id="IPR001126">
    <property type="entry name" value="UmuC"/>
</dbReference>
<comment type="caution">
    <text evidence="3">The sequence shown here is derived from an EMBL/GenBank/DDBJ whole genome shotgun (WGS) entry which is preliminary data.</text>
</comment>
<dbReference type="PROSITE" id="PS50173">
    <property type="entry name" value="UMUC"/>
    <property type="match status" value="1"/>
</dbReference>